<dbReference type="Proteomes" id="UP001470288">
    <property type="component" value="Unassembled WGS sequence"/>
</dbReference>
<dbReference type="Gene3D" id="2.40.128.20">
    <property type="match status" value="1"/>
</dbReference>
<sequence length="161" mass="18072">MTKEVMVTLSGLQLGDSGEDTVETVHIGEYYEKNGVHYLFFDELLEGHKTPIRNMLKLRNEKLEVRKRGPVSAELVFEEGEVTESAYNIPYGSFLVGVHTKGVCLGVEEEKIEMTASYELMVNGAHCSDCDIKVTVEPRHSYRLCKETEEAPGNIDTKDAQ</sequence>
<gene>
    <name evidence="1" type="ORF">WMO62_13325</name>
</gene>
<organism evidence="1 2">
    <name type="scientific">Hominiventricola aquisgranensis</name>
    <dbReference type="NCBI Taxonomy" id="3133164"/>
    <lineage>
        <taxon>Bacteria</taxon>
        <taxon>Bacillati</taxon>
        <taxon>Bacillota</taxon>
        <taxon>Clostridia</taxon>
        <taxon>Lachnospirales</taxon>
        <taxon>Lachnospiraceae</taxon>
        <taxon>Hominiventricola</taxon>
    </lineage>
</organism>
<dbReference type="InterPro" id="IPR012674">
    <property type="entry name" value="Calycin"/>
</dbReference>
<keyword evidence="2" id="KW-1185">Reference proteome</keyword>
<protein>
    <submittedName>
        <fullName evidence="1">DUF1934 domain-containing protein</fullName>
    </submittedName>
</protein>
<dbReference type="Pfam" id="PF09148">
    <property type="entry name" value="DUF1934"/>
    <property type="match status" value="1"/>
</dbReference>
<evidence type="ECO:0000313" key="1">
    <source>
        <dbReference type="EMBL" id="MEQ2579792.1"/>
    </source>
</evidence>
<dbReference type="SUPFAM" id="SSF50814">
    <property type="entry name" value="Lipocalins"/>
    <property type="match status" value="1"/>
</dbReference>
<evidence type="ECO:0000313" key="2">
    <source>
        <dbReference type="Proteomes" id="UP001470288"/>
    </source>
</evidence>
<comment type="caution">
    <text evidence="1">The sequence shown here is derived from an EMBL/GenBank/DDBJ whole genome shotgun (WGS) entry which is preliminary data.</text>
</comment>
<dbReference type="RefSeq" id="WP_117498659.1">
    <property type="nucleotide sequence ID" value="NZ_JBBMFC010000028.1"/>
</dbReference>
<proteinExistence type="predicted"/>
<name>A0ABV1I3M4_9FIRM</name>
<reference evidence="1 2" key="1">
    <citation type="submission" date="2024-03" db="EMBL/GenBank/DDBJ databases">
        <title>Human intestinal bacterial collection.</title>
        <authorList>
            <person name="Pauvert C."/>
            <person name="Hitch T.C.A."/>
            <person name="Clavel T."/>
        </authorList>
    </citation>
    <scope>NUCLEOTIDE SEQUENCE [LARGE SCALE GENOMIC DNA]</scope>
    <source>
        <strain evidence="1 2">CLA-AA-H78B</strain>
    </source>
</reference>
<accession>A0ABV1I3M4</accession>
<dbReference type="EMBL" id="JBBMFC010000028">
    <property type="protein sequence ID" value="MEQ2579792.1"/>
    <property type="molecule type" value="Genomic_DNA"/>
</dbReference>
<dbReference type="InterPro" id="IPR015231">
    <property type="entry name" value="DUF1934"/>
</dbReference>